<evidence type="ECO:0000256" key="1">
    <source>
        <dbReference type="SAM" id="SignalP"/>
    </source>
</evidence>
<accession>A0ABU3L7E8</accession>
<dbReference type="Proteomes" id="UP001250656">
    <property type="component" value="Unassembled WGS sequence"/>
</dbReference>
<sequence length="257" mass="28907">MRFILSILFLCSGIQGFAVTLNDANSHESDVRISAFAAAVITMKLEDPKAYNNPDSLTYVATKAQADFIRIRLRNAFKENRISIDSVKRSFGRHLTDRIIPFWYGTGWSFGGHTSIPKKGKIACGYFIATTLKDMGLNLNRFRLAQKSPLDEARALSCGSEITTIAHEDSEKALSEIKGHVRPGVYFIGFDTGHVGFLVKKKEKIFLVHSNYLSPVSVCIEPLETAKILKTFKKFHLVDISHNDRLIEKWLNNEVVL</sequence>
<keyword evidence="3" id="KW-1185">Reference proteome</keyword>
<protein>
    <submittedName>
        <fullName evidence="2">Uncharacterized protein</fullName>
    </submittedName>
</protein>
<feature type="chain" id="PRO_5046904779" evidence="1">
    <location>
        <begin position="19"/>
        <end position="257"/>
    </location>
</feature>
<organism evidence="2 3">
    <name type="scientific">Pricia mediterranea</name>
    <dbReference type="NCBI Taxonomy" id="3076079"/>
    <lineage>
        <taxon>Bacteria</taxon>
        <taxon>Pseudomonadati</taxon>
        <taxon>Bacteroidota</taxon>
        <taxon>Flavobacteriia</taxon>
        <taxon>Flavobacteriales</taxon>
        <taxon>Flavobacteriaceae</taxon>
        <taxon>Pricia</taxon>
    </lineage>
</organism>
<reference evidence="2 3" key="1">
    <citation type="submission" date="2023-09" db="EMBL/GenBank/DDBJ databases">
        <title>Novel taxa isolated from Blanes Bay.</title>
        <authorList>
            <person name="Rey-Velasco X."/>
            <person name="Lucena T."/>
        </authorList>
    </citation>
    <scope>NUCLEOTIDE SEQUENCE [LARGE SCALE GENOMIC DNA]</scope>
    <source>
        <strain evidence="2 3">S334</strain>
    </source>
</reference>
<evidence type="ECO:0000313" key="2">
    <source>
        <dbReference type="EMBL" id="MDT7828987.1"/>
    </source>
</evidence>
<dbReference type="RefSeq" id="WP_314014640.1">
    <property type="nucleotide sequence ID" value="NZ_JAVTTP010000001.1"/>
</dbReference>
<proteinExistence type="predicted"/>
<feature type="signal peptide" evidence="1">
    <location>
        <begin position="1"/>
        <end position="18"/>
    </location>
</feature>
<comment type="caution">
    <text evidence="2">The sequence shown here is derived from an EMBL/GenBank/DDBJ whole genome shotgun (WGS) entry which is preliminary data.</text>
</comment>
<gene>
    <name evidence="2" type="ORF">RQM65_09965</name>
</gene>
<keyword evidence="1" id="KW-0732">Signal</keyword>
<name>A0ABU3L7E8_9FLAO</name>
<evidence type="ECO:0000313" key="3">
    <source>
        <dbReference type="Proteomes" id="UP001250656"/>
    </source>
</evidence>
<dbReference type="EMBL" id="JAVTTP010000001">
    <property type="protein sequence ID" value="MDT7828987.1"/>
    <property type="molecule type" value="Genomic_DNA"/>
</dbReference>